<organism evidence="2 3">
    <name type="scientific">Hamadaea flava</name>
    <dbReference type="NCBI Taxonomy" id="1742688"/>
    <lineage>
        <taxon>Bacteria</taxon>
        <taxon>Bacillati</taxon>
        <taxon>Actinomycetota</taxon>
        <taxon>Actinomycetes</taxon>
        <taxon>Micromonosporales</taxon>
        <taxon>Micromonosporaceae</taxon>
        <taxon>Hamadaea</taxon>
    </lineage>
</organism>
<proteinExistence type="predicted"/>
<evidence type="ECO:0000259" key="1">
    <source>
        <dbReference type="Pfam" id="PF09860"/>
    </source>
</evidence>
<name>A0ABV8LZV5_9ACTN</name>
<evidence type="ECO:0000313" key="2">
    <source>
        <dbReference type="EMBL" id="MFC4136636.1"/>
    </source>
</evidence>
<evidence type="ECO:0000313" key="3">
    <source>
        <dbReference type="Proteomes" id="UP001595816"/>
    </source>
</evidence>
<accession>A0ABV8LZV5</accession>
<comment type="caution">
    <text evidence="2">The sequence shown here is derived from an EMBL/GenBank/DDBJ whole genome shotgun (WGS) entry which is preliminary data.</text>
</comment>
<dbReference type="InterPro" id="IPR018656">
    <property type="entry name" value="DUF2087"/>
</dbReference>
<dbReference type="EMBL" id="JBHSAY010000033">
    <property type="protein sequence ID" value="MFC4136636.1"/>
    <property type="molecule type" value="Genomic_DNA"/>
</dbReference>
<reference evidence="3" key="1">
    <citation type="journal article" date="2019" name="Int. J. Syst. Evol. Microbiol.">
        <title>The Global Catalogue of Microorganisms (GCM) 10K type strain sequencing project: providing services to taxonomists for standard genome sequencing and annotation.</title>
        <authorList>
            <consortium name="The Broad Institute Genomics Platform"/>
            <consortium name="The Broad Institute Genome Sequencing Center for Infectious Disease"/>
            <person name="Wu L."/>
            <person name="Ma J."/>
        </authorList>
    </citation>
    <scope>NUCLEOTIDE SEQUENCE [LARGE SCALE GENOMIC DNA]</scope>
    <source>
        <strain evidence="3">CGMCC 4.7289</strain>
    </source>
</reference>
<dbReference type="Pfam" id="PF09860">
    <property type="entry name" value="DUF2087"/>
    <property type="match status" value="1"/>
</dbReference>
<dbReference type="RefSeq" id="WP_253760385.1">
    <property type="nucleotide sequence ID" value="NZ_JAMZDZ010000001.1"/>
</dbReference>
<keyword evidence="3" id="KW-1185">Reference proteome</keyword>
<dbReference type="Proteomes" id="UP001595816">
    <property type="component" value="Unassembled WGS sequence"/>
</dbReference>
<protein>
    <submittedName>
        <fullName evidence="2">DUF2087 domain-containing protein</fullName>
    </submittedName>
</protein>
<sequence length="97" mass="11269">MTEQVDGEKRREAVLRTFFGPDGRLVSMPARMGKRRFVLEQIAYAFEPGVRYTEVEVNAILRAFWDDYVSVRRYLIDAGLLGREQGLYWRTGGHVDI</sequence>
<feature type="domain" description="DUF2087" evidence="1">
    <location>
        <begin position="24"/>
        <end position="90"/>
    </location>
</feature>
<gene>
    <name evidence="2" type="ORF">ACFOZ4_39025</name>
</gene>